<dbReference type="Gene3D" id="3.40.50.1820">
    <property type="entry name" value="alpha/beta hydrolase"/>
    <property type="match status" value="1"/>
</dbReference>
<feature type="domain" description="AB hydrolase-1" evidence="1">
    <location>
        <begin position="23"/>
        <end position="246"/>
    </location>
</feature>
<dbReference type="EC" id="3.1.1.24" evidence="2"/>
<dbReference type="RefSeq" id="WP_220372678.1">
    <property type="nucleotide sequence ID" value="NZ_JAEUAO010000003.1"/>
</dbReference>
<evidence type="ECO:0000313" key="2">
    <source>
        <dbReference type="EMBL" id="MBW9064711.1"/>
    </source>
</evidence>
<keyword evidence="2" id="KW-0378">Hydrolase</keyword>
<dbReference type="Pfam" id="PF00561">
    <property type="entry name" value="Abhydrolase_1"/>
    <property type="match status" value="1"/>
</dbReference>
<proteinExistence type="predicted"/>
<dbReference type="InterPro" id="IPR029058">
    <property type="entry name" value="AB_hydrolase_fold"/>
</dbReference>
<organism evidence="2 3">
    <name type="scientific">Rhizobium herbae</name>
    <dbReference type="NCBI Taxonomy" id="508661"/>
    <lineage>
        <taxon>Bacteria</taxon>
        <taxon>Pseudomonadati</taxon>
        <taxon>Pseudomonadota</taxon>
        <taxon>Alphaproteobacteria</taxon>
        <taxon>Hyphomicrobiales</taxon>
        <taxon>Rhizobiaceae</taxon>
        <taxon>Rhizobium/Agrobacterium group</taxon>
        <taxon>Rhizobium</taxon>
    </lineage>
</organism>
<gene>
    <name evidence="2" type="primary">pcaD</name>
    <name evidence="2" type="ORF">JNB71_15450</name>
</gene>
<dbReference type="InterPro" id="IPR026968">
    <property type="entry name" value="PcaD/CatD"/>
</dbReference>
<dbReference type="PANTHER" id="PTHR43433">
    <property type="entry name" value="HYDROLASE, ALPHA/BETA FOLD FAMILY PROTEIN"/>
    <property type="match status" value="1"/>
</dbReference>
<protein>
    <submittedName>
        <fullName evidence="2">3-oxoadipate enol-lactonase</fullName>
        <ecNumber evidence="2">3.1.1.24</ecNumber>
    </submittedName>
</protein>
<dbReference type="PANTHER" id="PTHR43433:SF1">
    <property type="entry name" value="BLL5160 PROTEIN"/>
    <property type="match status" value="1"/>
</dbReference>
<dbReference type="GO" id="GO:0047570">
    <property type="term" value="F:3-oxoadipate enol-lactonase activity"/>
    <property type="evidence" value="ECO:0007669"/>
    <property type="project" value="UniProtKB-EC"/>
</dbReference>
<keyword evidence="3" id="KW-1185">Reference proteome</keyword>
<dbReference type="InterPro" id="IPR050471">
    <property type="entry name" value="AB_hydrolase"/>
</dbReference>
<sequence length="260" mass="28053">MTSLDLSTHSLHYRIDGDADGKPWLTFCNSLGTDLHMWDEQAEALSSDFRILRYDLRGHGRSTSPRSPYALSDLGRDAIALFDSLGIAQTHFCGLSIGGLTGQWLGVHASERFNKIIVAATAAKIGTAESWATRIDAVRQKGIDSLTASTTERWFSPAFHVAEPNRVNRILESFAATSVDGYVGCCTALADADLRSEIGQIDKPLLAISGADDPVCPPADLRAIAAAVKHGGHVSLPGRHIINIESAKAFNDAIKAFFYQ</sequence>
<accession>A0ABS7HDD1</accession>
<dbReference type="InterPro" id="IPR000073">
    <property type="entry name" value="AB_hydrolase_1"/>
</dbReference>
<evidence type="ECO:0000259" key="1">
    <source>
        <dbReference type="Pfam" id="PF00561"/>
    </source>
</evidence>
<dbReference type="NCBIfam" id="TIGR02427">
    <property type="entry name" value="protocat_pcaD"/>
    <property type="match status" value="1"/>
</dbReference>
<dbReference type="PRINTS" id="PR00111">
    <property type="entry name" value="ABHYDROLASE"/>
</dbReference>
<dbReference type="SUPFAM" id="SSF53474">
    <property type="entry name" value="alpha/beta-Hydrolases"/>
    <property type="match status" value="1"/>
</dbReference>
<evidence type="ECO:0000313" key="3">
    <source>
        <dbReference type="Proteomes" id="UP000757604"/>
    </source>
</evidence>
<dbReference type="EMBL" id="JAEUAO010000003">
    <property type="protein sequence ID" value="MBW9064711.1"/>
    <property type="molecule type" value="Genomic_DNA"/>
</dbReference>
<comment type="caution">
    <text evidence="2">The sequence shown here is derived from an EMBL/GenBank/DDBJ whole genome shotgun (WGS) entry which is preliminary data.</text>
</comment>
<dbReference type="Proteomes" id="UP000757604">
    <property type="component" value="Unassembled WGS sequence"/>
</dbReference>
<reference evidence="2 3" key="1">
    <citation type="journal article" date="2021" name="MBio">
        <title>Poor Competitiveness of Bradyrhizobium in Pigeon Pea Root Colonization in Indian Soils.</title>
        <authorList>
            <person name="Chalasani D."/>
            <person name="Basu A."/>
            <person name="Pullabhotla S.V.S.R.N."/>
            <person name="Jorrin B."/>
            <person name="Neal A.L."/>
            <person name="Poole P.S."/>
            <person name="Podile A.R."/>
            <person name="Tkacz A."/>
        </authorList>
    </citation>
    <scope>NUCLEOTIDE SEQUENCE [LARGE SCALE GENOMIC DNA]</scope>
    <source>
        <strain evidence="2 3">HU44</strain>
    </source>
</reference>
<name>A0ABS7HDD1_9HYPH</name>